<dbReference type="InterPro" id="IPR029063">
    <property type="entry name" value="SAM-dependent_MTases_sf"/>
</dbReference>
<dbReference type="eggNOG" id="COG2226">
    <property type="taxonomic scope" value="Bacteria"/>
</dbReference>
<accession>E5Y361</accession>
<reference evidence="5 6" key="1">
    <citation type="submission" date="2010-10" db="EMBL/GenBank/DDBJ databases">
        <authorList>
            <consortium name="The Broad Institute Genome Sequencing Platform"/>
            <person name="Ward D."/>
            <person name="Earl A."/>
            <person name="Feldgarden M."/>
            <person name="Young S.K."/>
            <person name="Gargeya S."/>
            <person name="Zeng Q."/>
            <person name="Alvarado L."/>
            <person name="Berlin A."/>
            <person name="Bochicchio J."/>
            <person name="Chapman S.B."/>
            <person name="Chen Z."/>
            <person name="Freedman E."/>
            <person name="Gellesch M."/>
            <person name="Goldberg J."/>
            <person name="Griggs A."/>
            <person name="Gujja S."/>
            <person name="Heilman E."/>
            <person name="Heiman D."/>
            <person name="Howarth C."/>
            <person name="Mehta T."/>
            <person name="Neiman D."/>
            <person name="Pearson M."/>
            <person name="Roberts A."/>
            <person name="Saif S."/>
            <person name="Shea T."/>
            <person name="Shenoy N."/>
            <person name="Sisk P."/>
            <person name="Stolte C."/>
            <person name="Sykes S."/>
            <person name="White J."/>
            <person name="Yandava C."/>
            <person name="Allen-Vercoe E."/>
            <person name="Sibley C."/>
            <person name="Ambrose C.E."/>
            <person name="Strauss J."/>
            <person name="Daigneault M."/>
            <person name="Haas B."/>
            <person name="Nusbaum C."/>
            <person name="Birren B."/>
        </authorList>
    </citation>
    <scope>NUCLEOTIDE SEQUENCE [LARGE SCALE GENOMIC DNA]</scope>
    <source>
        <strain evidence="5 6">3_1_6</strain>
    </source>
</reference>
<dbReference type="HOGENOM" id="CLU_049749_4_0_7"/>
<evidence type="ECO:0000256" key="3">
    <source>
        <dbReference type="ARBA" id="ARBA00022691"/>
    </source>
</evidence>
<dbReference type="Gene3D" id="3.40.50.150">
    <property type="entry name" value="Vaccinia Virus protein VP39"/>
    <property type="match status" value="1"/>
</dbReference>
<organism evidence="5 6">
    <name type="scientific">Bilophila wadsworthia (strain 3_1_6)</name>
    <dbReference type="NCBI Taxonomy" id="563192"/>
    <lineage>
        <taxon>Bacteria</taxon>
        <taxon>Pseudomonadati</taxon>
        <taxon>Thermodesulfobacteriota</taxon>
        <taxon>Desulfovibrionia</taxon>
        <taxon>Desulfovibrionales</taxon>
        <taxon>Desulfovibrionaceae</taxon>
        <taxon>Bilophila</taxon>
    </lineage>
</organism>
<comment type="caution">
    <text evidence="5">The sequence shown here is derived from an EMBL/GenBank/DDBJ whole genome shotgun (WGS) entry which is preliminary data.</text>
</comment>
<dbReference type="InterPro" id="IPR013216">
    <property type="entry name" value="Methyltransf_11"/>
</dbReference>
<proteinExistence type="predicted"/>
<dbReference type="PANTHER" id="PTHR43464">
    <property type="entry name" value="METHYLTRANSFERASE"/>
    <property type="match status" value="1"/>
</dbReference>
<dbReference type="OrthoDB" id="5363250at2"/>
<dbReference type="PANTHER" id="PTHR43464:SF19">
    <property type="entry name" value="UBIQUINONE BIOSYNTHESIS O-METHYLTRANSFERASE, MITOCHONDRIAL"/>
    <property type="match status" value="1"/>
</dbReference>
<dbReference type="Proteomes" id="UP000006034">
    <property type="component" value="Unassembled WGS sequence"/>
</dbReference>
<dbReference type="CDD" id="cd02440">
    <property type="entry name" value="AdoMet_MTases"/>
    <property type="match status" value="1"/>
</dbReference>
<dbReference type="AlphaFoldDB" id="E5Y361"/>
<reference evidence="5 6" key="2">
    <citation type="submission" date="2013-04" db="EMBL/GenBank/DDBJ databases">
        <title>The Genome Sequence of Bilophila wadsworthia 3_1_6.</title>
        <authorList>
            <consortium name="The Broad Institute Genomics Platform"/>
            <person name="Earl A."/>
            <person name="Ward D."/>
            <person name="Feldgarden M."/>
            <person name="Gevers D."/>
            <person name="Sibley C."/>
            <person name="Strauss J."/>
            <person name="Allen-Vercoe E."/>
            <person name="Walker B."/>
            <person name="Young S."/>
            <person name="Zeng Q."/>
            <person name="Gargeya S."/>
            <person name="Fitzgerald M."/>
            <person name="Haas B."/>
            <person name="Abouelleil A."/>
            <person name="Allen A.W."/>
            <person name="Alvarado L."/>
            <person name="Arachchi H.M."/>
            <person name="Berlin A.M."/>
            <person name="Chapman S.B."/>
            <person name="Gainer-Dewar J."/>
            <person name="Goldberg J."/>
            <person name="Griggs A."/>
            <person name="Gujja S."/>
            <person name="Hansen M."/>
            <person name="Howarth C."/>
            <person name="Imamovic A."/>
            <person name="Ireland A."/>
            <person name="Larimer J."/>
            <person name="McCowan C."/>
            <person name="Murphy C."/>
            <person name="Pearson M."/>
            <person name="Poon T.W."/>
            <person name="Priest M."/>
            <person name="Roberts A."/>
            <person name="Saif S."/>
            <person name="Shea T."/>
            <person name="Sisk P."/>
            <person name="Sykes S."/>
            <person name="Wortman J."/>
            <person name="Nusbaum C."/>
            <person name="Birren B."/>
        </authorList>
    </citation>
    <scope>NUCLEOTIDE SEQUENCE [LARGE SCALE GENOMIC DNA]</scope>
    <source>
        <strain evidence="5 6">3_1_6</strain>
    </source>
</reference>
<keyword evidence="6" id="KW-1185">Reference proteome</keyword>
<evidence type="ECO:0000256" key="1">
    <source>
        <dbReference type="ARBA" id="ARBA00022603"/>
    </source>
</evidence>
<name>E5Y361_BILW3</name>
<dbReference type="GO" id="GO:0032259">
    <property type="term" value="P:methylation"/>
    <property type="evidence" value="ECO:0007669"/>
    <property type="project" value="UniProtKB-KW"/>
</dbReference>
<evidence type="ECO:0000313" key="5">
    <source>
        <dbReference type="EMBL" id="EFV45593.1"/>
    </source>
</evidence>
<evidence type="ECO:0000256" key="2">
    <source>
        <dbReference type="ARBA" id="ARBA00022679"/>
    </source>
</evidence>
<sequence>MKENKYDDPTFFGKYSRMPRSKEGLAAAGEWHVLRRMLPPFEGKRVLDLGCGFGWHCRYAVEQGAASVVGVDLSERMLAEARAMTDSPAIQYLRMPIEAIDFPADSFDVAISSLAFHYIESFGGLCAKVNRCLSAGGHFVFSVEHPVFTAQGSQEWHCDAQGNHLHWPVDSYFSEGVRKAGFLGEEVMKYHKTLTAYVNGLLQNGFELLELVEPQPEPGLLEAYPEIMRDELRRPMMLLVSARKR</sequence>
<dbReference type="SUPFAM" id="SSF53335">
    <property type="entry name" value="S-adenosyl-L-methionine-dependent methyltransferases"/>
    <property type="match status" value="1"/>
</dbReference>
<keyword evidence="2" id="KW-0808">Transferase</keyword>
<dbReference type="GeneID" id="78085765"/>
<dbReference type="Pfam" id="PF08241">
    <property type="entry name" value="Methyltransf_11"/>
    <property type="match status" value="1"/>
</dbReference>
<feature type="domain" description="Methyltransferase type 11" evidence="4">
    <location>
        <begin position="47"/>
        <end position="141"/>
    </location>
</feature>
<dbReference type="RefSeq" id="WP_005024871.1">
    <property type="nucleotide sequence ID" value="NZ_KE150238.1"/>
</dbReference>
<gene>
    <name evidence="5" type="ORF">HMPREF0179_00622</name>
</gene>
<protein>
    <recommendedName>
        <fullName evidence="4">Methyltransferase type 11 domain-containing protein</fullName>
    </recommendedName>
</protein>
<dbReference type="STRING" id="563192.HMPREF0179_00622"/>
<dbReference type="EMBL" id="ADCP02000001">
    <property type="protein sequence ID" value="EFV45593.1"/>
    <property type="molecule type" value="Genomic_DNA"/>
</dbReference>
<evidence type="ECO:0000259" key="4">
    <source>
        <dbReference type="Pfam" id="PF08241"/>
    </source>
</evidence>
<evidence type="ECO:0000313" key="6">
    <source>
        <dbReference type="Proteomes" id="UP000006034"/>
    </source>
</evidence>
<keyword evidence="3" id="KW-0949">S-adenosyl-L-methionine</keyword>
<dbReference type="GO" id="GO:0008757">
    <property type="term" value="F:S-adenosylmethionine-dependent methyltransferase activity"/>
    <property type="evidence" value="ECO:0007669"/>
    <property type="project" value="InterPro"/>
</dbReference>
<keyword evidence="1" id="KW-0489">Methyltransferase</keyword>